<dbReference type="AlphaFoldDB" id="A0A4C1WAI1"/>
<keyword evidence="2" id="KW-1185">Reference proteome</keyword>
<evidence type="ECO:0000313" key="2">
    <source>
        <dbReference type="Proteomes" id="UP000299102"/>
    </source>
</evidence>
<proteinExistence type="predicted"/>
<sequence>MKSQVAQTLTGHGGFTQHLFRFKLQGSLYCVCDSAKIQDAQHVIEDCNMFHRKRMTLEAGINVQISRRHFPEIMGDKVKIDKFLKF</sequence>
<name>A0A4C1WAI1_EUMVA</name>
<comment type="caution">
    <text evidence="1">The sequence shown here is derived from an EMBL/GenBank/DDBJ whole genome shotgun (WGS) entry which is preliminary data.</text>
</comment>
<protein>
    <submittedName>
        <fullName evidence="1">Uncharacterized protein</fullName>
    </submittedName>
</protein>
<dbReference type="EMBL" id="BGZK01000496">
    <property type="protein sequence ID" value="GBP47144.1"/>
    <property type="molecule type" value="Genomic_DNA"/>
</dbReference>
<dbReference type="Proteomes" id="UP000299102">
    <property type="component" value="Unassembled WGS sequence"/>
</dbReference>
<organism evidence="1 2">
    <name type="scientific">Eumeta variegata</name>
    <name type="common">Bagworm moth</name>
    <name type="synonym">Eumeta japonica</name>
    <dbReference type="NCBI Taxonomy" id="151549"/>
    <lineage>
        <taxon>Eukaryota</taxon>
        <taxon>Metazoa</taxon>
        <taxon>Ecdysozoa</taxon>
        <taxon>Arthropoda</taxon>
        <taxon>Hexapoda</taxon>
        <taxon>Insecta</taxon>
        <taxon>Pterygota</taxon>
        <taxon>Neoptera</taxon>
        <taxon>Endopterygota</taxon>
        <taxon>Lepidoptera</taxon>
        <taxon>Glossata</taxon>
        <taxon>Ditrysia</taxon>
        <taxon>Tineoidea</taxon>
        <taxon>Psychidae</taxon>
        <taxon>Oiketicinae</taxon>
        <taxon>Eumeta</taxon>
    </lineage>
</organism>
<gene>
    <name evidence="1" type="ORF">EVAR_36969_1</name>
</gene>
<evidence type="ECO:0000313" key="1">
    <source>
        <dbReference type="EMBL" id="GBP47144.1"/>
    </source>
</evidence>
<reference evidence="1 2" key="1">
    <citation type="journal article" date="2019" name="Commun. Biol.">
        <title>The bagworm genome reveals a unique fibroin gene that provides high tensile strength.</title>
        <authorList>
            <person name="Kono N."/>
            <person name="Nakamura H."/>
            <person name="Ohtoshi R."/>
            <person name="Tomita M."/>
            <person name="Numata K."/>
            <person name="Arakawa K."/>
        </authorList>
    </citation>
    <scope>NUCLEOTIDE SEQUENCE [LARGE SCALE GENOMIC DNA]</scope>
</reference>
<accession>A0A4C1WAI1</accession>
<dbReference type="OrthoDB" id="411823at2759"/>